<evidence type="ECO:0000256" key="1">
    <source>
        <dbReference type="SAM" id="MobiDB-lite"/>
    </source>
</evidence>
<name>A0A1L1PQD6_HYDIT</name>
<gene>
    <name evidence="3" type="ORF">BN948_02689</name>
</gene>
<reference evidence="4" key="1">
    <citation type="submission" date="2014-02" db="EMBL/GenBank/DDBJ databases">
        <authorList>
            <person name="Gan H."/>
        </authorList>
    </citation>
    <scope>NUCLEOTIDE SEQUENCE [LARGE SCALE GENOMIC DNA]</scope>
    <source>
        <strain evidence="4">S1</strain>
    </source>
</reference>
<feature type="transmembrane region" description="Helical" evidence="2">
    <location>
        <begin position="23"/>
        <end position="46"/>
    </location>
</feature>
<feature type="region of interest" description="Disordered" evidence="1">
    <location>
        <begin position="167"/>
        <end position="186"/>
    </location>
</feature>
<evidence type="ECO:0000313" key="3">
    <source>
        <dbReference type="EMBL" id="CDN88256.1"/>
    </source>
</evidence>
<keyword evidence="2" id="KW-1133">Transmembrane helix</keyword>
<reference evidence="4" key="2">
    <citation type="submission" date="2014-11" db="EMBL/GenBank/DDBJ databases">
        <title>Draft genome sequence of Hydrogenophaga intermedia S1.</title>
        <authorList>
            <person name="Gan H.M."/>
            <person name="Chew T.H."/>
            <person name="Stolz A."/>
        </authorList>
    </citation>
    <scope>NUCLEOTIDE SEQUENCE [LARGE SCALE GENOMIC DNA]</scope>
    <source>
        <strain evidence="4">S1</strain>
    </source>
</reference>
<organism evidence="3 4">
    <name type="scientific">Hydrogenophaga intermedia</name>
    <dbReference type="NCBI Taxonomy" id="65786"/>
    <lineage>
        <taxon>Bacteria</taxon>
        <taxon>Pseudomonadati</taxon>
        <taxon>Pseudomonadota</taxon>
        <taxon>Betaproteobacteria</taxon>
        <taxon>Burkholderiales</taxon>
        <taxon>Comamonadaceae</taxon>
        <taxon>Hydrogenophaga</taxon>
    </lineage>
</organism>
<dbReference type="AlphaFoldDB" id="A0A1L1PQD6"/>
<keyword evidence="2" id="KW-0812">Transmembrane</keyword>
<dbReference type="EMBL" id="CCAE010000021">
    <property type="protein sequence ID" value="CDN88256.1"/>
    <property type="molecule type" value="Genomic_DNA"/>
</dbReference>
<accession>A0A1L1PQD6</accession>
<keyword evidence="2" id="KW-0472">Membrane</keyword>
<protein>
    <submittedName>
        <fullName evidence="3">Type II secretory pathway protein</fullName>
    </submittedName>
</protein>
<keyword evidence="4" id="KW-1185">Reference proteome</keyword>
<dbReference type="Proteomes" id="UP000028878">
    <property type="component" value="Unassembled WGS sequence"/>
</dbReference>
<evidence type="ECO:0000313" key="4">
    <source>
        <dbReference type="Proteomes" id="UP000028878"/>
    </source>
</evidence>
<evidence type="ECO:0000256" key="2">
    <source>
        <dbReference type="SAM" id="Phobius"/>
    </source>
</evidence>
<sequence>MANGEHPLWRAALASRGRQQRGVGYLLVLFAIAAIGIGLASTGEVWSASAQRERETQLLFVGHQFRLAFASYRDRSPPGTPTAPTTLAELLEDRRFPTPVRHLRRLWRDPMSDSTDWGLVVAAGRIVGVHSRDEREPLRTAFAKRDAELAGLGSYSQWVFRAADAAPPVATPANNTNTPTTPGGPS</sequence>
<proteinExistence type="predicted"/>